<evidence type="ECO:0000256" key="6">
    <source>
        <dbReference type="RuleBase" id="RU000382"/>
    </source>
</evidence>
<dbReference type="InterPro" id="IPR002129">
    <property type="entry name" value="PyrdxlP-dep_de-COase"/>
</dbReference>
<dbReference type="InterPro" id="IPR015422">
    <property type="entry name" value="PyrdxlP-dep_Trfase_small"/>
</dbReference>
<comment type="similarity">
    <text evidence="2 6">Belongs to the group II decarboxylase family.</text>
</comment>
<dbReference type="PANTHER" id="PTHR45677">
    <property type="entry name" value="GLUTAMATE DECARBOXYLASE-RELATED"/>
    <property type="match status" value="1"/>
</dbReference>
<dbReference type="GO" id="GO:0008483">
    <property type="term" value="F:transaminase activity"/>
    <property type="evidence" value="ECO:0007669"/>
    <property type="project" value="UniProtKB-KW"/>
</dbReference>
<accession>A0ABT8RFL3</accession>
<keyword evidence="7" id="KW-0032">Aminotransferase</keyword>
<name>A0ABT8RFL3_9BACT</name>
<dbReference type="Gene3D" id="3.40.640.10">
    <property type="entry name" value="Type I PLP-dependent aspartate aminotransferase-like (Major domain)"/>
    <property type="match status" value="1"/>
</dbReference>
<evidence type="ECO:0000313" key="8">
    <source>
        <dbReference type="Proteomes" id="UP001168528"/>
    </source>
</evidence>
<dbReference type="SUPFAM" id="SSF53383">
    <property type="entry name" value="PLP-dependent transferases"/>
    <property type="match status" value="1"/>
</dbReference>
<keyword evidence="8" id="KW-1185">Reference proteome</keyword>
<evidence type="ECO:0000256" key="2">
    <source>
        <dbReference type="ARBA" id="ARBA00009533"/>
    </source>
</evidence>
<dbReference type="Proteomes" id="UP001168528">
    <property type="component" value="Unassembled WGS sequence"/>
</dbReference>
<dbReference type="InterPro" id="IPR015424">
    <property type="entry name" value="PyrdxlP-dep_Trfase"/>
</dbReference>
<evidence type="ECO:0000256" key="3">
    <source>
        <dbReference type="ARBA" id="ARBA00022793"/>
    </source>
</evidence>
<dbReference type="InterPro" id="IPR015421">
    <property type="entry name" value="PyrdxlP-dep_Trfase_major"/>
</dbReference>
<sequence>MQLNKEILEKFISPDNSNRESVQETISKLTSQILDFLTDASNYSPYPAFTRFTDPYFTIPDLPKKDVQLTESVKEILAHSMNAANPKYIGHMDSIPTLWSILGDYLASAINNNLLSLEMSPFLTQLEYSITKQFSTLFGLPDASGGILLSGGTLSNLQALIVARNEVLHTPNGNCFSLQKEPVIIASEHAHASIQKIAMLLGIGRENVVKVKTTQDAKMDIADLEYQVTNLLASGKQPFAIVATAGTTVSGTIDSLLDISALAKKYSLWVHIDAIYGGALIFSQKYTHLLAGIEHADSISFNPQKWLFVAKTCSMVLFRDFQNMVKSFQVAAPYMKAQPEFINLGEISIQGTKKAEVLKLWLSLTSIGKQGYEQLIDYNLHLTKIFTEELSKRTYLKVSSQPELNIVCFRGEPEYIGDHAYDQWNEQLQGYLLKNAGYFISLPTYKNNVWLRVVLLNPFFKKEHINVLFEHIDAFEKTYR</sequence>
<dbReference type="Gene3D" id="3.90.1150.10">
    <property type="entry name" value="Aspartate Aminotransferase, domain 1"/>
    <property type="match status" value="1"/>
</dbReference>
<evidence type="ECO:0000313" key="7">
    <source>
        <dbReference type="EMBL" id="MDO1450769.1"/>
    </source>
</evidence>
<comment type="caution">
    <text evidence="7">The sequence shown here is derived from an EMBL/GenBank/DDBJ whole genome shotgun (WGS) entry which is preliminary data.</text>
</comment>
<keyword evidence="5 6" id="KW-0456">Lyase</keyword>
<protein>
    <submittedName>
        <fullName evidence="7">Aminotransferase class I/II-fold pyridoxal phosphate-dependent enzyme</fullName>
    </submittedName>
</protein>
<dbReference type="Gene3D" id="3.90.1150.170">
    <property type="match status" value="1"/>
</dbReference>
<dbReference type="RefSeq" id="WP_302041570.1">
    <property type="nucleotide sequence ID" value="NZ_JAUKPO010000036.1"/>
</dbReference>
<evidence type="ECO:0000256" key="1">
    <source>
        <dbReference type="ARBA" id="ARBA00001933"/>
    </source>
</evidence>
<comment type="cofactor">
    <cofactor evidence="1 6">
        <name>pyridoxal 5'-phosphate</name>
        <dbReference type="ChEBI" id="CHEBI:597326"/>
    </cofactor>
</comment>
<organism evidence="7 8">
    <name type="scientific">Rhodocytophaga aerolata</name>
    <dbReference type="NCBI Taxonomy" id="455078"/>
    <lineage>
        <taxon>Bacteria</taxon>
        <taxon>Pseudomonadati</taxon>
        <taxon>Bacteroidota</taxon>
        <taxon>Cytophagia</taxon>
        <taxon>Cytophagales</taxon>
        <taxon>Rhodocytophagaceae</taxon>
        <taxon>Rhodocytophaga</taxon>
    </lineage>
</organism>
<reference evidence="7" key="1">
    <citation type="submission" date="2023-07" db="EMBL/GenBank/DDBJ databases">
        <title>The genome sequence of Rhodocytophaga aerolata KACC 12507.</title>
        <authorList>
            <person name="Zhang X."/>
        </authorList>
    </citation>
    <scope>NUCLEOTIDE SEQUENCE</scope>
    <source>
        <strain evidence="7">KACC 12507</strain>
    </source>
</reference>
<evidence type="ECO:0000256" key="4">
    <source>
        <dbReference type="ARBA" id="ARBA00022898"/>
    </source>
</evidence>
<keyword evidence="3" id="KW-0210">Decarboxylase</keyword>
<dbReference type="Pfam" id="PF00282">
    <property type="entry name" value="Pyridoxal_deC"/>
    <property type="match status" value="1"/>
</dbReference>
<keyword evidence="7" id="KW-0808">Transferase</keyword>
<dbReference type="PANTHER" id="PTHR45677:SF8">
    <property type="entry name" value="CYSTEINE SULFINIC ACID DECARBOXYLASE"/>
    <property type="match status" value="1"/>
</dbReference>
<keyword evidence="4 6" id="KW-0663">Pyridoxal phosphate</keyword>
<proteinExistence type="inferred from homology"/>
<evidence type="ECO:0000256" key="5">
    <source>
        <dbReference type="ARBA" id="ARBA00023239"/>
    </source>
</evidence>
<gene>
    <name evidence="7" type="ORF">Q0590_31135</name>
</gene>
<dbReference type="EMBL" id="JAUKPO010000036">
    <property type="protein sequence ID" value="MDO1450769.1"/>
    <property type="molecule type" value="Genomic_DNA"/>
</dbReference>